<proteinExistence type="predicted"/>
<dbReference type="SUPFAM" id="SSF52317">
    <property type="entry name" value="Class I glutamine amidotransferase-like"/>
    <property type="match status" value="1"/>
</dbReference>
<sequence precursor="true">MSNRHAWIAVVAMTWLLSGAAWTAAAELAGDPTAIRVAIYEHSPRPDAKGPTNLERLLTPAAGFETRRVSAEQIREGSLGKADVVVFPGGSGSAQAKRLGPEGRDVVCRFVSDGGGYVGICAGSYLASSQYDWSLRLMRSRVIDRKHWARGSGIVQLSLSDEGRALLGVNDATAEVMYAQGPLLAPAIEPGLAPYTPLALYESEIAEKGAPEGVMVGTTAIAAGAYGRGRVLCFSPHPEKAEGPHRFIESGVRWAAVGLDSER</sequence>
<keyword evidence="1" id="KW-0732">Signal</keyword>
<dbReference type="InterPro" id="IPR019197">
    <property type="entry name" value="Biotin-prot_ligase_N"/>
</dbReference>
<dbReference type="PIRSF" id="PIRSF016642">
    <property type="entry name" value="UCP016642"/>
    <property type="match status" value="1"/>
</dbReference>
<keyword evidence="4" id="KW-1185">Reference proteome</keyword>
<dbReference type="OrthoDB" id="8333609at2"/>
<gene>
    <name evidence="3" type="ORF">Pla108_41020</name>
</gene>
<comment type="caution">
    <text evidence="3">The sequence shown here is derived from an EMBL/GenBank/DDBJ whole genome shotgun (WGS) entry which is preliminary data.</text>
</comment>
<feature type="domain" description="Biotin-protein ligase N-terminal" evidence="2">
    <location>
        <begin position="54"/>
        <end position="140"/>
    </location>
</feature>
<evidence type="ECO:0000256" key="1">
    <source>
        <dbReference type="SAM" id="SignalP"/>
    </source>
</evidence>
<dbReference type="Proteomes" id="UP000317421">
    <property type="component" value="Unassembled WGS sequence"/>
</dbReference>
<accession>A0A5C5ZZ97</accession>
<dbReference type="RefSeq" id="WP_146446775.1">
    <property type="nucleotide sequence ID" value="NZ_SJPR01000010.1"/>
</dbReference>
<dbReference type="InterPro" id="IPR029062">
    <property type="entry name" value="Class_I_gatase-like"/>
</dbReference>
<evidence type="ECO:0000313" key="3">
    <source>
        <dbReference type="EMBL" id="TWT92476.1"/>
    </source>
</evidence>
<feature type="chain" id="PRO_5022952513" description="Biotin-protein ligase N-terminal domain-containing protein" evidence="1">
    <location>
        <begin position="24"/>
        <end position="263"/>
    </location>
</feature>
<dbReference type="Pfam" id="PF09825">
    <property type="entry name" value="BPL_N"/>
    <property type="match status" value="1"/>
</dbReference>
<organism evidence="3 4">
    <name type="scientific">Botrimarina colliarenosi</name>
    <dbReference type="NCBI Taxonomy" id="2528001"/>
    <lineage>
        <taxon>Bacteria</taxon>
        <taxon>Pseudomonadati</taxon>
        <taxon>Planctomycetota</taxon>
        <taxon>Planctomycetia</taxon>
        <taxon>Pirellulales</taxon>
        <taxon>Lacipirellulaceae</taxon>
        <taxon>Botrimarina</taxon>
    </lineage>
</organism>
<feature type="signal peptide" evidence="1">
    <location>
        <begin position="1"/>
        <end position="23"/>
    </location>
</feature>
<dbReference type="InterPro" id="IPR015834">
    <property type="entry name" value="UCP016642"/>
</dbReference>
<dbReference type="EMBL" id="SJPR01000010">
    <property type="protein sequence ID" value="TWT92476.1"/>
    <property type="molecule type" value="Genomic_DNA"/>
</dbReference>
<dbReference type="Gene3D" id="3.40.50.880">
    <property type="match status" value="1"/>
</dbReference>
<reference evidence="3 4" key="1">
    <citation type="submission" date="2019-02" db="EMBL/GenBank/DDBJ databases">
        <title>Deep-cultivation of Planctomycetes and their phenomic and genomic characterization uncovers novel biology.</title>
        <authorList>
            <person name="Wiegand S."/>
            <person name="Jogler M."/>
            <person name="Boedeker C."/>
            <person name="Pinto D."/>
            <person name="Vollmers J."/>
            <person name="Rivas-Marin E."/>
            <person name="Kohn T."/>
            <person name="Peeters S.H."/>
            <person name="Heuer A."/>
            <person name="Rast P."/>
            <person name="Oberbeckmann S."/>
            <person name="Bunk B."/>
            <person name="Jeske O."/>
            <person name="Meyerdierks A."/>
            <person name="Storesund J.E."/>
            <person name="Kallscheuer N."/>
            <person name="Luecker S."/>
            <person name="Lage O.M."/>
            <person name="Pohl T."/>
            <person name="Merkel B.J."/>
            <person name="Hornburger P."/>
            <person name="Mueller R.-W."/>
            <person name="Bruemmer F."/>
            <person name="Labrenz M."/>
            <person name="Spormann A.M."/>
            <person name="Op Den Camp H."/>
            <person name="Overmann J."/>
            <person name="Amann R."/>
            <person name="Jetten M.S.M."/>
            <person name="Mascher T."/>
            <person name="Medema M.H."/>
            <person name="Devos D.P."/>
            <person name="Kaster A.-K."/>
            <person name="Ovreas L."/>
            <person name="Rohde M."/>
            <person name="Galperin M.Y."/>
            <person name="Jogler C."/>
        </authorList>
    </citation>
    <scope>NUCLEOTIDE SEQUENCE [LARGE SCALE GENOMIC DNA]</scope>
    <source>
        <strain evidence="3 4">Pla108</strain>
    </source>
</reference>
<protein>
    <recommendedName>
        <fullName evidence="2">Biotin-protein ligase N-terminal domain-containing protein</fullName>
    </recommendedName>
</protein>
<dbReference type="AlphaFoldDB" id="A0A5C5ZZ97"/>
<name>A0A5C5ZZ97_9BACT</name>
<evidence type="ECO:0000313" key="4">
    <source>
        <dbReference type="Proteomes" id="UP000317421"/>
    </source>
</evidence>
<evidence type="ECO:0000259" key="2">
    <source>
        <dbReference type="Pfam" id="PF09825"/>
    </source>
</evidence>